<dbReference type="EnsemblBacteria" id="ABY34732">
    <property type="protein sequence ID" value="ABY34732"/>
    <property type="gene ID" value="Caur_1512"/>
</dbReference>
<evidence type="ECO:0000256" key="6">
    <source>
        <dbReference type="SAM" id="Phobius"/>
    </source>
</evidence>
<feature type="transmembrane region" description="Helical" evidence="6">
    <location>
        <begin position="442"/>
        <end position="462"/>
    </location>
</feature>
<dbReference type="GO" id="GO:0005886">
    <property type="term" value="C:plasma membrane"/>
    <property type="evidence" value="ECO:0000318"/>
    <property type="project" value="GO_Central"/>
</dbReference>
<evidence type="ECO:0000256" key="2">
    <source>
        <dbReference type="ARBA" id="ARBA00022475"/>
    </source>
</evidence>
<dbReference type="PATRIC" id="fig|324602.8.peg.1721"/>
<sequence>MKQVSLSSIIYTIGSAANSAALLIIVPFLINTLNAEEYGAWSIFEVAIFFINMLILAGLEVGLMREYWQQTDETLRARLVGTVVIAVSLLGTIITGFGVLVVLSGVGSDLPGSPLTLILVLAIGWSDACFRLILSVFRIREQPWIFITLSFLQLGGFALLLVGFLYAGFGLIGALTARLLSSVILFFAGLVIGRRFIQWRIDQTAIWRIARYGLPLLPTNIASYILLAADRYVIQYALSLEAVAIYTFAYKIATILDVFVTRPFAMDWAPRRFKIATLPDPEQSYVQILLLYLWVATTFALIVMAITPFIYKLIAPITYWSGIEIVSIILLAYIIYGLSYPLNVGIMLKDRTQDLPIIGAIAAVSCLGLCLWWIPIYGINGAAWATVVSYLVWTGLIAVDSLRIYPIKYPLKIIGGMIGCGILAYGGLWWSNTVWPDVHLEIIGLRVGWVVTIMGGLGIGLWRYVHRKPAAILDHPLNA</sequence>
<feature type="transmembrane region" description="Helical" evidence="6">
    <location>
        <begin position="209"/>
        <end position="227"/>
    </location>
</feature>
<dbReference type="KEGG" id="cau:Caur_1512"/>
<dbReference type="AlphaFoldDB" id="A9WAV1"/>
<accession>A9WAV1</accession>
<keyword evidence="3 6" id="KW-0812">Transmembrane</keyword>
<dbReference type="RefSeq" id="WP_012257386.1">
    <property type="nucleotide sequence ID" value="NC_010175.1"/>
</dbReference>
<dbReference type="Pfam" id="PF01943">
    <property type="entry name" value="Polysacc_synt"/>
    <property type="match status" value="1"/>
</dbReference>
<feature type="transmembrane region" description="Helical" evidence="6">
    <location>
        <begin position="144"/>
        <end position="169"/>
    </location>
</feature>
<gene>
    <name evidence="7" type="ordered locus">Caur_1512</name>
</gene>
<dbReference type="InterPro" id="IPR002797">
    <property type="entry name" value="Polysacc_synth"/>
</dbReference>
<evidence type="ECO:0000256" key="4">
    <source>
        <dbReference type="ARBA" id="ARBA00022989"/>
    </source>
</evidence>
<feature type="transmembrane region" description="Helical" evidence="6">
    <location>
        <begin position="9"/>
        <end position="32"/>
    </location>
</feature>
<feature type="transmembrane region" description="Helical" evidence="6">
    <location>
        <begin position="357"/>
        <end position="375"/>
    </location>
</feature>
<keyword evidence="5 6" id="KW-0472">Membrane</keyword>
<dbReference type="STRING" id="324602.Caur_1512"/>
<evidence type="ECO:0000313" key="8">
    <source>
        <dbReference type="Proteomes" id="UP000002008"/>
    </source>
</evidence>
<feature type="transmembrane region" description="Helical" evidence="6">
    <location>
        <begin position="79"/>
        <end position="103"/>
    </location>
</feature>
<keyword evidence="8" id="KW-1185">Reference proteome</keyword>
<proteinExistence type="predicted"/>
<evidence type="ECO:0000256" key="1">
    <source>
        <dbReference type="ARBA" id="ARBA00004651"/>
    </source>
</evidence>
<dbReference type="eggNOG" id="COG2244">
    <property type="taxonomic scope" value="Bacteria"/>
</dbReference>
<dbReference type="EMBL" id="CP000909">
    <property type="protein sequence ID" value="ABY34732.1"/>
    <property type="molecule type" value="Genomic_DNA"/>
</dbReference>
<organism evidence="7 8">
    <name type="scientific">Chloroflexus aurantiacus (strain ATCC 29366 / DSM 635 / J-10-fl)</name>
    <dbReference type="NCBI Taxonomy" id="324602"/>
    <lineage>
        <taxon>Bacteria</taxon>
        <taxon>Bacillati</taxon>
        <taxon>Chloroflexota</taxon>
        <taxon>Chloroflexia</taxon>
        <taxon>Chloroflexales</taxon>
        <taxon>Chloroflexineae</taxon>
        <taxon>Chloroflexaceae</taxon>
        <taxon>Chloroflexus</taxon>
    </lineage>
</organism>
<feature type="transmembrane region" description="Helical" evidence="6">
    <location>
        <begin position="38"/>
        <end position="59"/>
    </location>
</feature>
<dbReference type="PANTHER" id="PTHR30250:SF11">
    <property type="entry name" value="O-ANTIGEN TRANSPORTER-RELATED"/>
    <property type="match status" value="1"/>
</dbReference>
<dbReference type="Proteomes" id="UP000002008">
    <property type="component" value="Chromosome"/>
</dbReference>
<name>A9WAV1_CHLAA</name>
<evidence type="ECO:0000256" key="5">
    <source>
        <dbReference type="ARBA" id="ARBA00023136"/>
    </source>
</evidence>
<feature type="transmembrane region" description="Helical" evidence="6">
    <location>
        <begin position="175"/>
        <end position="197"/>
    </location>
</feature>
<keyword evidence="4 6" id="KW-1133">Transmembrane helix</keyword>
<feature type="transmembrane region" description="Helical" evidence="6">
    <location>
        <begin position="411"/>
        <end position="430"/>
    </location>
</feature>
<feature type="transmembrane region" description="Helical" evidence="6">
    <location>
        <begin position="115"/>
        <end position="137"/>
    </location>
</feature>
<reference evidence="8" key="1">
    <citation type="journal article" date="2011" name="BMC Genomics">
        <title>Complete genome sequence of the filamentous anoxygenic phototrophic bacterium Chloroflexus aurantiacus.</title>
        <authorList>
            <person name="Tang K.H."/>
            <person name="Barry K."/>
            <person name="Chertkov O."/>
            <person name="Dalin E."/>
            <person name="Han C.S."/>
            <person name="Hauser L.J."/>
            <person name="Honchak B.M."/>
            <person name="Karbach L.E."/>
            <person name="Land M.L."/>
            <person name="Lapidus A."/>
            <person name="Larimer F.W."/>
            <person name="Mikhailova N."/>
            <person name="Pitluck S."/>
            <person name="Pierson B.K."/>
            <person name="Blankenship R.E."/>
        </authorList>
    </citation>
    <scope>NUCLEOTIDE SEQUENCE [LARGE SCALE GENOMIC DNA]</scope>
    <source>
        <strain evidence="8">ATCC 29366 / DSM 635 / J-10-fl</strain>
    </source>
</reference>
<keyword evidence="2" id="KW-1003">Cell membrane</keyword>
<protein>
    <submittedName>
        <fullName evidence="7">Polysaccharide biosynthesis protein</fullName>
    </submittedName>
</protein>
<feature type="transmembrane region" description="Helical" evidence="6">
    <location>
        <begin position="381"/>
        <end position="399"/>
    </location>
</feature>
<dbReference type="HOGENOM" id="CLU_022017_7_3_0"/>
<evidence type="ECO:0000313" key="7">
    <source>
        <dbReference type="EMBL" id="ABY34732.1"/>
    </source>
</evidence>
<comment type="subcellular location">
    <subcellularLocation>
        <location evidence="1">Cell membrane</location>
        <topology evidence="1">Multi-pass membrane protein</topology>
    </subcellularLocation>
</comment>
<feature type="transmembrane region" description="Helical" evidence="6">
    <location>
        <begin position="289"/>
        <end position="311"/>
    </location>
</feature>
<dbReference type="PANTHER" id="PTHR30250">
    <property type="entry name" value="PST FAMILY PREDICTED COLANIC ACID TRANSPORTER"/>
    <property type="match status" value="1"/>
</dbReference>
<evidence type="ECO:0000256" key="3">
    <source>
        <dbReference type="ARBA" id="ARBA00022692"/>
    </source>
</evidence>
<feature type="transmembrane region" description="Helical" evidence="6">
    <location>
        <begin position="317"/>
        <end position="336"/>
    </location>
</feature>
<dbReference type="InterPro" id="IPR050833">
    <property type="entry name" value="Poly_Biosynth_Transport"/>
</dbReference>
<dbReference type="InParanoid" id="A9WAV1"/>